<gene>
    <name evidence="1" type="ORF">AMTR_s00003p00251050</name>
</gene>
<name>W1P6S4_AMBTC</name>
<dbReference type="AlphaFoldDB" id="W1P6S4"/>
<dbReference type="HOGENOM" id="CLU_2657743_0_0_1"/>
<sequence>MMEEGVEVEQSDIFINDIAAEVDDEAIEEATTAPLGRHVTMVGGDTKAGGGGQKWKLIFYVEILLALDHTLVLVHT</sequence>
<accession>W1P6S4</accession>
<evidence type="ECO:0000313" key="2">
    <source>
        <dbReference type="Proteomes" id="UP000017836"/>
    </source>
</evidence>
<evidence type="ECO:0000313" key="1">
    <source>
        <dbReference type="EMBL" id="ERN03374.1"/>
    </source>
</evidence>
<keyword evidence="2" id="KW-1185">Reference proteome</keyword>
<reference evidence="2" key="1">
    <citation type="journal article" date="2013" name="Science">
        <title>The Amborella genome and the evolution of flowering plants.</title>
        <authorList>
            <consortium name="Amborella Genome Project"/>
        </authorList>
    </citation>
    <scope>NUCLEOTIDE SEQUENCE [LARGE SCALE GENOMIC DNA]</scope>
</reference>
<protein>
    <submittedName>
        <fullName evidence="1">Uncharacterized protein</fullName>
    </submittedName>
</protein>
<dbReference type="Gramene" id="ERN03374">
    <property type="protein sequence ID" value="ERN03374"/>
    <property type="gene ID" value="AMTR_s00003p00251050"/>
</dbReference>
<proteinExistence type="predicted"/>
<dbReference type="EMBL" id="KI394358">
    <property type="protein sequence ID" value="ERN03374.1"/>
    <property type="molecule type" value="Genomic_DNA"/>
</dbReference>
<dbReference type="Proteomes" id="UP000017836">
    <property type="component" value="Unassembled WGS sequence"/>
</dbReference>
<organism evidence="1 2">
    <name type="scientific">Amborella trichopoda</name>
    <dbReference type="NCBI Taxonomy" id="13333"/>
    <lineage>
        <taxon>Eukaryota</taxon>
        <taxon>Viridiplantae</taxon>
        <taxon>Streptophyta</taxon>
        <taxon>Embryophyta</taxon>
        <taxon>Tracheophyta</taxon>
        <taxon>Spermatophyta</taxon>
        <taxon>Magnoliopsida</taxon>
        <taxon>Amborellales</taxon>
        <taxon>Amborellaceae</taxon>
        <taxon>Amborella</taxon>
    </lineage>
</organism>